<dbReference type="PROSITE" id="PS50294">
    <property type="entry name" value="WD_REPEATS_REGION"/>
    <property type="match status" value="1"/>
</dbReference>
<proteinExistence type="predicted"/>
<dbReference type="EMBL" id="JBAMIC010000011">
    <property type="protein sequence ID" value="KAK7100480.1"/>
    <property type="molecule type" value="Genomic_DNA"/>
</dbReference>
<keyword evidence="5" id="KW-0282">Flagellum</keyword>
<feature type="region of interest" description="Disordered" evidence="13">
    <location>
        <begin position="281"/>
        <end position="343"/>
    </location>
</feature>
<sequence length="843" mass="92364">MSTSKQKRSYLSTNQSMATSKRGPGAGKGNKLGTRGPGQMSTRSNLASSSSKKSVIGGIAPSDKSSNIRVPVQVFDEAGNDVTPLPLLTLDPNQVRIQQSNVLGDSTVGTPTDLLSQISTSFMTSAFGGGPFTRSVFTQSNDTMESLQDEDHAVADTSTWAQIRQKRAEVTEIVAEADLDKIVDLTLVETETIWMLDIPTVCVAMDSEESQSIRDNNDKYALLCKSRAGNDLYAERGMNTFNEAPKLKAIQTNKIGYTDTGVTCTNWDMYDTFKAVEKEAKDKEAKGEGGTISRPNSPNEAESSKDADPLKPDVPEVAQAVSRSASVKSGSRVGGSRLEKTLTESRVTMSSSVGGSELFASKETGVGSFQSDVTAVDEDKIMKSDSLKKDLFIMERVINLNTYQPKQALYRGFDIVPDIDHELTNVNQIAVSDMGPNLDRLWSYFCPLTKGRNVACLAWNKSNPDLVAVGYGQFDFTNQKSGLICCWSLKNPEYPERVYTSKHGVTALDFSVANANILAAGFYDGGVAIYNVRKTDDEPILDNQKDGMGSGSGDHESESHGKHLGPVWQIQWIEKERGSGEERAEVLISISTDGRVTQWSIRKGFENYDIMRLKKLPTRMAGKAREKKGEAFISRHAGGLCFDFHPRDLIVYLAGTEEGFIHKCSCSYNEQYLETYTGHTAPVYRIRWSPFMPDIFLSCSADWSIRLWHQERVTPILTFHSSTKTVHDLCWSPRSSTVFACVNEGALEVWDLAQSTLDAVITITPTSGAKLTSVNFSKNAECILVGDNEGQVTVYELRCMPAPAQAEFQAEALNSVIKSSLASQLPSVAGDKTMSAPMDEMDD</sequence>
<dbReference type="Pfam" id="PF00400">
    <property type="entry name" value="WD40"/>
    <property type="match status" value="2"/>
</dbReference>
<organism evidence="14 15">
    <name type="scientific">Littorina saxatilis</name>
    <dbReference type="NCBI Taxonomy" id="31220"/>
    <lineage>
        <taxon>Eukaryota</taxon>
        <taxon>Metazoa</taxon>
        <taxon>Spiralia</taxon>
        <taxon>Lophotrochozoa</taxon>
        <taxon>Mollusca</taxon>
        <taxon>Gastropoda</taxon>
        <taxon>Caenogastropoda</taxon>
        <taxon>Littorinimorpha</taxon>
        <taxon>Littorinoidea</taxon>
        <taxon>Littorinidae</taxon>
        <taxon>Littorina</taxon>
    </lineage>
</organism>
<evidence type="ECO:0000256" key="12">
    <source>
        <dbReference type="PROSITE-ProRule" id="PRU00221"/>
    </source>
</evidence>
<evidence type="ECO:0000256" key="3">
    <source>
        <dbReference type="ARBA" id="ARBA00022574"/>
    </source>
</evidence>
<dbReference type="InterPro" id="IPR015943">
    <property type="entry name" value="WD40/YVTN_repeat-like_dom_sf"/>
</dbReference>
<dbReference type="PANTHER" id="PTHR12442:SF12">
    <property type="entry name" value="DYNEIN AXONEMAL INTERMEDIATE CHAIN 4"/>
    <property type="match status" value="1"/>
</dbReference>
<dbReference type="SUPFAM" id="SSF50978">
    <property type="entry name" value="WD40 repeat-like"/>
    <property type="match status" value="1"/>
</dbReference>
<keyword evidence="2" id="KW-0963">Cytoplasm</keyword>
<evidence type="ECO:0000256" key="7">
    <source>
        <dbReference type="ARBA" id="ARBA00023212"/>
    </source>
</evidence>
<comment type="subcellular location">
    <subcellularLocation>
        <location evidence="1">Cytoplasm</location>
        <location evidence="1">Cytoskeleton</location>
        <location evidence="1">Flagellum axoneme</location>
    </subcellularLocation>
    <subcellularLocation>
        <location evidence="9">Dynein axonemal particle</location>
    </subcellularLocation>
</comment>
<feature type="compositionally biased region" description="Basic and acidic residues" evidence="13">
    <location>
        <begin position="302"/>
        <end position="314"/>
    </location>
</feature>
<feature type="region of interest" description="Disordered" evidence="13">
    <location>
        <begin position="540"/>
        <end position="562"/>
    </location>
</feature>
<dbReference type="GO" id="GO:0003341">
    <property type="term" value="P:cilium movement"/>
    <property type="evidence" value="ECO:0007669"/>
    <property type="project" value="TreeGrafter"/>
</dbReference>
<feature type="compositionally biased region" description="Low complexity" evidence="13">
    <location>
        <begin position="320"/>
        <end position="336"/>
    </location>
</feature>
<feature type="repeat" description="WD" evidence="12">
    <location>
        <begin position="676"/>
        <end position="718"/>
    </location>
</feature>
<accession>A0AAN9BBD2</accession>
<dbReference type="GO" id="GO:0045504">
    <property type="term" value="F:dynein heavy chain binding"/>
    <property type="evidence" value="ECO:0007669"/>
    <property type="project" value="TreeGrafter"/>
</dbReference>
<keyword evidence="7" id="KW-0206">Cytoskeleton</keyword>
<gene>
    <name evidence="14" type="ORF">V1264_023429</name>
</gene>
<evidence type="ECO:0000313" key="14">
    <source>
        <dbReference type="EMBL" id="KAK7100480.1"/>
    </source>
</evidence>
<evidence type="ECO:0000313" key="15">
    <source>
        <dbReference type="Proteomes" id="UP001374579"/>
    </source>
</evidence>
<feature type="region of interest" description="Disordered" evidence="13">
    <location>
        <begin position="1"/>
        <end position="63"/>
    </location>
</feature>
<evidence type="ECO:0000256" key="2">
    <source>
        <dbReference type="ARBA" id="ARBA00022490"/>
    </source>
</evidence>
<dbReference type="FunFam" id="2.130.10.10:FF:001248">
    <property type="entry name" value="WD repeat domain 78"/>
    <property type="match status" value="1"/>
</dbReference>
<keyword evidence="8" id="KW-0966">Cell projection</keyword>
<keyword evidence="3 12" id="KW-0853">WD repeat</keyword>
<evidence type="ECO:0000256" key="4">
    <source>
        <dbReference type="ARBA" id="ARBA00022737"/>
    </source>
</evidence>
<dbReference type="AlphaFoldDB" id="A0AAN9BBD2"/>
<evidence type="ECO:0000256" key="8">
    <source>
        <dbReference type="ARBA" id="ARBA00023273"/>
    </source>
</evidence>
<dbReference type="InterPro" id="IPR050687">
    <property type="entry name" value="Dynein_IC"/>
</dbReference>
<evidence type="ECO:0000256" key="9">
    <source>
        <dbReference type="ARBA" id="ARBA00024190"/>
    </source>
</evidence>
<dbReference type="InterPro" id="IPR001680">
    <property type="entry name" value="WD40_rpt"/>
</dbReference>
<keyword evidence="6" id="KW-0969">Cilium</keyword>
<dbReference type="PANTHER" id="PTHR12442">
    <property type="entry name" value="DYNEIN INTERMEDIATE CHAIN"/>
    <property type="match status" value="1"/>
</dbReference>
<feature type="compositionally biased region" description="Polar residues" evidence="13">
    <location>
        <begin position="9"/>
        <end position="19"/>
    </location>
</feature>
<evidence type="ECO:0000256" key="11">
    <source>
        <dbReference type="ARBA" id="ARBA00041557"/>
    </source>
</evidence>
<keyword evidence="15" id="KW-1185">Reference proteome</keyword>
<evidence type="ECO:0000256" key="13">
    <source>
        <dbReference type="SAM" id="MobiDB-lite"/>
    </source>
</evidence>
<dbReference type="PROSITE" id="PS50082">
    <property type="entry name" value="WD_REPEATS_2"/>
    <property type="match status" value="2"/>
</dbReference>
<dbReference type="Gene3D" id="2.130.10.10">
    <property type="entry name" value="YVTN repeat-like/Quinoprotein amine dehydrogenase"/>
    <property type="match status" value="2"/>
</dbReference>
<reference evidence="14 15" key="1">
    <citation type="submission" date="2024-02" db="EMBL/GenBank/DDBJ databases">
        <title>Chromosome-scale genome assembly of the rough periwinkle Littorina saxatilis.</title>
        <authorList>
            <person name="De Jode A."/>
            <person name="Faria R."/>
            <person name="Formenti G."/>
            <person name="Sims Y."/>
            <person name="Smith T.P."/>
            <person name="Tracey A."/>
            <person name="Wood J.M.D."/>
            <person name="Zagrodzka Z.B."/>
            <person name="Johannesson K."/>
            <person name="Butlin R.K."/>
            <person name="Leder E.H."/>
        </authorList>
    </citation>
    <scope>NUCLEOTIDE SEQUENCE [LARGE SCALE GENOMIC DNA]</scope>
    <source>
        <strain evidence="14">Snail1</strain>
        <tissue evidence="14">Muscle</tissue>
    </source>
</reference>
<evidence type="ECO:0000256" key="5">
    <source>
        <dbReference type="ARBA" id="ARBA00022846"/>
    </source>
</evidence>
<evidence type="ECO:0000256" key="1">
    <source>
        <dbReference type="ARBA" id="ARBA00004611"/>
    </source>
</evidence>
<dbReference type="Proteomes" id="UP001374579">
    <property type="component" value="Unassembled WGS sequence"/>
</dbReference>
<dbReference type="SMART" id="SM00320">
    <property type="entry name" value="WD40"/>
    <property type="match status" value="5"/>
</dbReference>
<dbReference type="InterPro" id="IPR036322">
    <property type="entry name" value="WD40_repeat_dom_sf"/>
</dbReference>
<evidence type="ECO:0000256" key="10">
    <source>
        <dbReference type="ARBA" id="ARBA00040002"/>
    </source>
</evidence>
<keyword evidence="4" id="KW-0677">Repeat</keyword>
<comment type="caution">
    <text evidence="14">The sequence shown here is derived from an EMBL/GenBank/DDBJ whole genome shotgun (WGS) entry which is preliminary data.</text>
</comment>
<protein>
    <recommendedName>
        <fullName evidence="10">Dynein axonemal intermediate chain 4</fullName>
    </recommendedName>
    <alternativeName>
        <fullName evidence="11">WD repeat-containing protein 78</fullName>
    </alternativeName>
</protein>
<feature type="repeat" description="WD" evidence="12">
    <location>
        <begin position="719"/>
        <end position="760"/>
    </location>
</feature>
<evidence type="ECO:0000256" key="6">
    <source>
        <dbReference type="ARBA" id="ARBA00023069"/>
    </source>
</evidence>
<name>A0AAN9BBD2_9CAEN</name>
<dbReference type="GO" id="GO:0005858">
    <property type="term" value="C:axonemal dynein complex"/>
    <property type="evidence" value="ECO:0007669"/>
    <property type="project" value="TreeGrafter"/>
</dbReference>
<dbReference type="GO" id="GO:0120293">
    <property type="term" value="C:dynein axonemal particle"/>
    <property type="evidence" value="ECO:0007669"/>
    <property type="project" value="UniProtKB-SubCell"/>
</dbReference>
<dbReference type="GO" id="GO:0045503">
    <property type="term" value="F:dynein light chain binding"/>
    <property type="evidence" value="ECO:0007669"/>
    <property type="project" value="TreeGrafter"/>
</dbReference>